<evidence type="ECO:0000256" key="1">
    <source>
        <dbReference type="ARBA" id="ARBA00022723"/>
    </source>
</evidence>
<dbReference type="PANTHER" id="PTHR42988">
    <property type="entry name" value="PHOSPHOHYDROLASE"/>
    <property type="match status" value="1"/>
</dbReference>
<evidence type="ECO:0000313" key="7">
    <source>
        <dbReference type="Proteomes" id="UP001464891"/>
    </source>
</evidence>
<evidence type="ECO:0000256" key="3">
    <source>
        <dbReference type="ARBA" id="ARBA00023004"/>
    </source>
</evidence>
<comment type="caution">
    <text evidence="6">The sequence shown here is derived from an EMBL/GenBank/DDBJ whole genome shotgun (WGS) entry which is preliminary data.</text>
</comment>
<comment type="similarity">
    <text evidence="4">Belongs to the cyclic nucleotide phosphodiesterase class-III family.</text>
</comment>
<dbReference type="Pfam" id="PF00149">
    <property type="entry name" value="Metallophos"/>
    <property type="match status" value="1"/>
</dbReference>
<sequence length="379" mass="43491">MSLQFRFAVVSDLHVALPHTIWEHPNRFHLVEVSIPALEIILAHLEQLNLDFLLIPGDLTQHGEPENHAWLTERLAQLPFPTYVVPGNHDVPTPMPDGTSIGWADFPTYYHKFGYEDTSRMYYTCELLPGVRLIGLNSNQFDAQGKQTGYLDEQQLNWLSHVLAEIEPDELVLVMLHHNVVEHLPNQSQHPLGRRYMLDNAPTLLQMLQDAGVQLVFTGHLHVQDIAQHQGIYEITTGSLVSYPHPYRVLQFHRDRQGRQWLQVESHRVDAVPDWPQLQQASRQWMGDRSHPFMLKLLTQPPLNLPPEEAEILLPSLRYFWAKIADGDALFDFSHFPLAAQQYFESFSATNRWGSPALIDNHSTLLLRTKQAKSSSKPV</sequence>
<evidence type="ECO:0000256" key="2">
    <source>
        <dbReference type="ARBA" id="ARBA00022801"/>
    </source>
</evidence>
<dbReference type="InterPro" id="IPR029052">
    <property type="entry name" value="Metallo-depent_PP-like"/>
</dbReference>
<dbReference type="InterPro" id="IPR004843">
    <property type="entry name" value="Calcineurin-like_PHP"/>
</dbReference>
<proteinExistence type="inferred from homology"/>
<keyword evidence="7" id="KW-1185">Reference proteome</keyword>
<gene>
    <name evidence="6" type="ORF">NC998_11075</name>
</gene>
<keyword evidence="3" id="KW-0408">Iron</keyword>
<organism evidence="6 7">
    <name type="scientific">Trichocoleus desertorum GB2-A4</name>
    <dbReference type="NCBI Taxonomy" id="2933944"/>
    <lineage>
        <taxon>Bacteria</taxon>
        <taxon>Bacillati</taxon>
        <taxon>Cyanobacteriota</taxon>
        <taxon>Cyanophyceae</taxon>
        <taxon>Leptolyngbyales</taxon>
        <taxon>Trichocoleusaceae</taxon>
        <taxon>Trichocoleus</taxon>
    </lineage>
</organism>
<dbReference type="InterPro" id="IPR050884">
    <property type="entry name" value="CNP_phosphodiesterase-III"/>
</dbReference>
<evidence type="ECO:0000256" key="4">
    <source>
        <dbReference type="ARBA" id="ARBA00025742"/>
    </source>
</evidence>
<dbReference type="PIRSF" id="PIRSF035427">
    <property type="entry name" value="All2852"/>
    <property type="match status" value="1"/>
</dbReference>
<protein>
    <submittedName>
        <fullName evidence="6">Metallophosphoesterase</fullName>
    </submittedName>
</protein>
<accession>A0ABV0J953</accession>
<reference evidence="6 7" key="1">
    <citation type="submission" date="2022-04" db="EMBL/GenBank/DDBJ databases">
        <title>Positive selection, recombination, and allopatry shape intraspecific diversity of widespread and dominant cyanobacteria.</title>
        <authorList>
            <person name="Wei J."/>
            <person name="Shu W."/>
            <person name="Hu C."/>
        </authorList>
    </citation>
    <scope>NUCLEOTIDE SEQUENCE [LARGE SCALE GENOMIC DNA]</scope>
    <source>
        <strain evidence="6 7">GB2-A4</strain>
    </source>
</reference>
<dbReference type="Gene3D" id="3.60.21.10">
    <property type="match status" value="1"/>
</dbReference>
<keyword evidence="1" id="KW-0479">Metal-binding</keyword>
<evidence type="ECO:0000259" key="5">
    <source>
        <dbReference type="Pfam" id="PF00149"/>
    </source>
</evidence>
<dbReference type="InterPro" id="IPR011239">
    <property type="entry name" value="Pesterase_cyn"/>
</dbReference>
<dbReference type="PANTHER" id="PTHR42988:SF2">
    <property type="entry name" value="CYCLIC NUCLEOTIDE PHOSPHODIESTERASE CBUA0032-RELATED"/>
    <property type="match status" value="1"/>
</dbReference>
<dbReference type="RefSeq" id="WP_190435942.1">
    <property type="nucleotide sequence ID" value="NZ_JAMPKM010000005.1"/>
</dbReference>
<feature type="domain" description="Calcineurin-like phosphoesterase" evidence="5">
    <location>
        <begin position="5"/>
        <end position="223"/>
    </location>
</feature>
<keyword evidence="2" id="KW-0378">Hydrolase</keyword>
<evidence type="ECO:0000313" key="6">
    <source>
        <dbReference type="EMBL" id="MEP0817640.1"/>
    </source>
</evidence>
<dbReference type="Proteomes" id="UP001464891">
    <property type="component" value="Unassembled WGS sequence"/>
</dbReference>
<dbReference type="SUPFAM" id="SSF56300">
    <property type="entry name" value="Metallo-dependent phosphatases"/>
    <property type="match status" value="1"/>
</dbReference>
<name>A0ABV0J953_9CYAN</name>
<dbReference type="EMBL" id="JAMPKM010000005">
    <property type="protein sequence ID" value="MEP0817640.1"/>
    <property type="molecule type" value="Genomic_DNA"/>
</dbReference>